<dbReference type="Gene3D" id="3.40.50.1010">
    <property type="entry name" value="5'-nuclease"/>
    <property type="match status" value="1"/>
</dbReference>
<dbReference type="EMBL" id="JAQOSP010000033">
    <property type="protein sequence ID" value="MDJ1168736.1"/>
    <property type="molecule type" value="Genomic_DNA"/>
</dbReference>
<organism evidence="2 3">
    <name type="scientific">Roseofilum acuticapitatum BLCC-M154</name>
    <dbReference type="NCBI Taxonomy" id="3022444"/>
    <lineage>
        <taxon>Bacteria</taxon>
        <taxon>Bacillati</taxon>
        <taxon>Cyanobacteriota</taxon>
        <taxon>Cyanophyceae</taxon>
        <taxon>Desertifilales</taxon>
        <taxon>Desertifilaceae</taxon>
        <taxon>Roseofilum</taxon>
        <taxon>Roseofilum acuticapitatum</taxon>
    </lineage>
</organism>
<dbReference type="SUPFAM" id="SSF88723">
    <property type="entry name" value="PIN domain-like"/>
    <property type="match status" value="1"/>
</dbReference>
<feature type="domain" description="PIN" evidence="1">
    <location>
        <begin position="4"/>
        <end position="128"/>
    </location>
</feature>
<reference evidence="2 3" key="1">
    <citation type="submission" date="2023-01" db="EMBL/GenBank/DDBJ databases">
        <title>Novel diversity within Roseofilum (Cyanobacteria; Desertifilaceae) from marine benthic mats with descriptions of four novel species.</title>
        <authorList>
            <person name="Wang Y."/>
            <person name="Berthold D.E."/>
            <person name="Hu J."/>
            <person name="Lefler F.W."/>
            <person name="Laughinghouse H.D. IV."/>
        </authorList>
    </citation>
    <scope>NUCLEOTIDE SEQUENCE [LARGE SCALE GENOMIC DNA]</scope>
    <source>
        <strain evidence="2 3">BLCC-M154</strain>
    </source>
</reference>
<keyword evidence="3" id="KW-1185">Reference proteome</keyword>
<evidence type="ECO:0000259" key="1">
    <source>
        <dbReference type="Pfam" id="PF01850"/>
    </source>
</evidence>
<comment type="caution">
    <text evidence="2">The sequence shown here is derived from an EMBL/GenBank/DDBJ whole genome shotgun (WGS) entry which is preliminary data.</text>
</comment>
<accession>A0ABT7APC1</accession>
<sequence length="146" mass="16677">MKLYLLDTNILLRSSDSLSPQYTLARSAMAKVLAQGDRPVLTAQVLIEFWVVATRPLEVNGLGWTAPFTANVVRQWIAQFRLLEDTPEVFPQWLELVENYNIKGKRTHDIRLLAVMSVHQIPYLLTFNPSDFIPLAHITIVHPKDV</sequence>
<protein>
    <submittedName>
        <fullName evidence="2">PIN domain-containing protein</fullName>
    </submittedName>
</protein>
<dbReference type="Proteomes" id="UP001235303">
    <property type="component" value="Unassembled WGS sequence"/>
</dbReference>
<name>A0ABT7APC1_9CYAN</name>
<evidence type="ECO:0000313" key="2">
    <source>
        <dbReference type="EMBL" id="MDJ1168736.1"/>
    </source>
</evidence>
<gene>
    <name evidence="2" type="ORF">PMG71_04800</name>
</gene>
<dbReference type="InterPro" id="IPR002716">
    <property type="entry name" value="PIN_dom"/>
</dbReference>
<proteinExistence type="predicted"/>
<dbReference type="Pfam" id="PF01850">
    <property type="entry name" value="PIN"/>
    <property type="match status" value="1"/>
</dbReference>
<dbReference type="InterPro" id="IPR029060">
    <property type="entry name" value="PIN-like_dom_sf"/>
</dbReference>
<dbReference type="RefSeq" id="WP_283752498.1">
    <property type="nucleotide sequence ID" value="NZ_JAQOSP010000033.1"/>
</dbReference>
<evidence type="ECO:0000313" key="3">
    <source>
        <dbReference type="Proteomes" id="UP001235303"/>
    </source>
</evidence>